<feature type="region of interest" description="Disordered" evidence="1">
    <location>
        <begin position="67"/>
        <end position="166"/>
    </location>
</feature>
<evidence type="ECO:0000256" key="2">
    <source>
        <dbReference type="SAM" id="Phobius"/>
    </source>
</evidence>
<keyword evidence="2" id="KW-0472">Membrane</keyword>
<protein>
    <submittedName>
        <fullName evidence="3">Uncharacterized protein</fullName>
    </submittedName>
</protein>
<sequence length="193" mass="20314">MLRWWFTIRDQRVSRVVREIVSLLHQNVTVLLIDFCLCTLMLASTQDCKTVILLSFRGRHYIKPTTDNNFSGKRGTAGSEKSSGGGGSSSSSHCSSSSSHCSSSSSSSSHCSSSSSSSSSHCSSSSSSSSSHCSSSTSSSSSSSSSNSSGGSRLINVFPDKSKKRKGNALYSLQNGQQSIKEHCLPSAAGVFK</sequence>
<keyword evidence="2" id="KW-1133">Transmembrane helix</keyword>
<organism evidence="3 4">
    <name type="scientific">Glossina austeni</name>
    <name type="common">Savannah tsetse fly</name>
    <dbReference type="NCBI Taxonomy" id="7395"/>
    <lineage>
        <taxon>Eukaryota</taxon>
        <taxon>Metazoa</taxon>
        <taxon>Ecdysozoa</taxon>
        <taxon>Arthropoda</taxon>
        <taxon>Hexapoda</taxon>
        <taxon>Insecta</taxon>
        <taxon>Pterygota</taxon>
        <taxon>Neoptera</taxon>
        <taxon>Endopterygota</taxon>
        <taxon>Diptera</taxon>
        <taxon>Brachycera</taxon>
        <taxon>Muscomorpha</taxon>
        <taxon>Hippoboscoidea</taxon>
        <taxon>Glossinidae</taxon>
        <taxon>Glossina</taxon>
    </lineage>
</organism>
<name>A0A1A9UZK5_GLOAU</name>
<dbReference type="VEuPathDB" id="VectorBase:GAUT020857"/>
<feature type="compositionally biased region" description="Low complexity" evidence="1">
    <location>
        <begin position="89"/>
        <end position="152"/>
    </location>
</feature>
<evidence type="ECO:0000256" key="1">
    <source>
        <dbReference type="SAM" id="MobiDB-lite"/>
    </source>
</evidence>
<dbReference type="EnsemblMetazoa" id="GAUT020857-RA">
    <property type="protein sequence ID" value="GAUT020857-PA"/>
    <property type="gene ID" value="GAUT020857"/>
</dbReference>
<accession>A0A1A9UZK5</accession>
<reference evidence="3" key="1">
    <citation type="submission" date="2020-05" db="UniProtKB">
        <authorList>
            <consortium name="EnsemblMetazoa"/>
        </authorList>
    </citation>
    <scope>IDENTIFICATION</scope>
    <source>
        <strain evidence="3">TTRI</strain>
    </source>
</reference>
<proteinExistence type="predicted"/>
<dbReference type="Proteomes" id="UP000078200">
    <property type="component" value="Unassembled WGS sequence"/>
</dbReference>
<dbReference type="AlphaFoldDB" id="A0A1A9UZK5"/>
<evidence type="ECO:0000313" key="4">
    <source>
        <dbReference type="Proteomes" id="UP000078200"/>
    </source>
</evidence>
<feature type="transmembrane region" description="Helical" evidence="2">
    <location>
        <begin position="20"/>
        <end position="43"/>
    </location>
</feature>
<keyword evidence="4" id="KW-1185">Reference proteome</keyword>
<evidence type="ECO:0000313" key="3">
    <source>
        <dbReference type="EnsemblMetazoa" id="GAUT020857-PA"/>
    </source>
</evidence>
<keyword evidence="2" id="KW-0812">Transmembrane</keyword>